<organism evidence="1 2">
    <name type="scientific">Planomonospora corallina</name>
    <dbReference type="NCBI Taxonomy" id="1806052"/>
    <lineage>
        <taxon>Bacteria</taxon>
        <taxon>Bacillati</taxon>
        <taxon>Actinomycetota</taxon>
        <taxon>Actinomycetes</taxon>
        <taxon>Streptosporangiales</taxon>
        <taxon>Streptosporangiaceae</taxon>
        <taxon>Planomonospora</taxon>
    </lineage>
</organism>
<name>A0ABV8I7P1_9ACTN</name>
<evidence type="ECO:0008006" key="3">
    <source>
        <dbReference type="Google" id="ProtNLM"/>
    </source>
</evidence>
<reference evidence="2" key="1">
    <citation type="journal article" date="2019" name="Int. J. Syst. Evol. Microbiol.">
        <title>The Global Catalogue of Microorganisms (GCM) 10K type strain sequencing project: providing services to taxonomists for standard genome sequencing and annotation.</title>
        <authorList>
            <consortium name="The Broad Institute Genomics Platform"/>
            <consortium name="The Broad Institute Genome Sequencing Center for Infectious Disease"/>
            <person name="Wu L."/>
            <person name="Ma J."/>
        </authorList>
    </citation>
    <scope>NUCLEOTIDE SEQUENCE [LARGE SCALE GENOMIC DNA]</scope>
    <source>
        <strain evidence="2">TBRC 4489</strain>
    </source>
</reference>
<dbReference type="CDD" id="cd00093">
    <property type="entry name" value="HTH_XRE"/>
    <property type="match status" value="1"/>
</dbReference>
<keyword evidence="2" id="KW-1185">Reference proteome</keyword>
<dbReference type="Proteomes" id="UP001595850">
    <property type="component" value="Unassembled WGS sequence"/>
</dbReference>
<dbReference type="InterPro" id="IPR011990">
    <property type="entry name" value="TPR-like_helical_dom_sf"/>
</dbReference>
<gene>
    <name evidence="1" type="ORF">ACFOWE_18140</name>
</gene>
<accession>A0ABV8I7P1</accession>
<proteinExistence type="predicted"/>
<comment type="caution">
    <text evidence="1">The sequence shown here is derived from an EMBL/GenBank/DDBJ whole genome shotgun (WGS) entry which is preliminary data.</text>
</comment>
<dbReference type="SUPFAM" id="SSF48452">
    <property type="entry name" value="TPR-like"/>
    <property type="match status" value="1"/>
</dbReference>
<dbReference type="InterPro" id="IPR001387">
    <property type="entry name" value="Cro/C1-type_HTH"/>
</dbReference>
<evidence type="ECO:0000313" key="1">
    <source>
        <dbReference type="EMBL" id="MFC4060228.1"/>
    </source>
</evidence>
<sequence>MQEPHQRECALAIRALALAAHPGGPLPAAALHELAERIHTCCGHTRLKSARLARGWSIPDVLARLAELADDAGLPARGTDERRWRRWEQGERPDDDYRDRLARLFATGPVQLGFATDYTPHTPGGGPTDRRDVLRLGSALPGLLLPGTAGHAWELTRRAEETDVGASTLDQVRQAIELYGTRYPLYSADELAHAASGDRSRVADLLQLRTTLKQRRELYVAAAWLSIVLAWAAHDRGDVRAALAWAADARHHGDQADHDETVAWAWDVEATVWLYEDRPAEALRAAEHGAARAPAGSAARARLAGQVARARAGLGDGAAAETLQVLRGQAEQLPVHATGLFSADAARVWSVAATCSLWLGDPGQARAFAAQALDVYSRDPRLAPSRHAITSLDLALACARLGDADQAVAYGLDALATPRPVAAIAARSATLGAVLERSYPGATAVAQFQQRRLQVAGPA</sequence>
<evidence type="ECO:0000313" key="2">
    <source>
        <dbReference type="Proteomes" id="UP001595850"/>
    </source>
</evidence>
<dbReference type="RefSeq" id="WP_377289281.1">
    <property type="nucleotide sequence ID" value="NZ_JBHSBM010000018.1"/>
</dbReference>
<dbReference type="EMBL" id="JBHSBM010000018">
    <property type="protein sequence ID" value="MFC4060228.1"/>
    <property type="molecule type" value="Genomic_DNA"/>
</dbReference>
<protein>
    <recommendedName>
        <fullName evidence="3">XRE family transcriptional regulator</fullName>
    </recommendedName>
</protein>